<evidence type="ECO:0000313" key="6">
    <source>
        <dbReference type="Proteomes" id="UP000214973"/>
    </source>
</evidence>
<dbReference type="AlphaFoldDB" id="A0A239YJE8"/>
<evidence type="ECO:0000313" key="5">
    <source>
        <dbReference type="EMBL" id="SNV58358.1"/>
    </source>
</evidence>
<proteinExistence type="predicted"/>
<dbReference type="Gene3D" id="3.40.190.10">
    <property type="entry name" value="Periplasmic binding protein-like II"/>
    <property type="match status" value="2"/>
</dbReference>
<dbReference type="CDD" id="cd13624">
    <property type="entry name" value="PBP2_Arg_Lys_His"/>
    <property type="match status" value="1"/>
</dbReference>
<dbReference type="GO" id="GO:0015276">
    <property type="term" value="F:ligand-gated monoatomic ion channel activity"/>
    <property type="evidence" value="ECO:0007669"/>
    <property type="project" value="InterPro"/>
</dbReference>
<feature type="chain" id="PRO_5013077084" evidence="2">
    <location>
        <begin position="22"/>
        <end position="262"/>
    </location>
</feature>
<evidence type="ECO:0000259" key="3">
    <source>
        <dbReference type="SMART" id="SM00062"/>
    </source>
</evidence>
<evidence type="ECO:0000259" key="4">
    <source>
        <dbReference type="SMART" id="SM00079"/>
    </source>
</evidence>
<dbReference type="SUPFAM" id="SSF53850">
    <property type="entry name" value="Periplasmic binding protein-like II"/>
    <property type="match status" value="1"/>
</dbReference>
<protein>
    <submittedName>
        <fullName evidence="5">Glutamine-binding periplasmic protein</fullName>
    </submittedName>
</protein>
<dbReference type="KEGG" id="vrm:44547418_00378"/>
<keyword evidence="6" id="KW-1185">Reference proteome</keyword>
<feature type="domain" description="Solute-binding protein family 3/N-terminal" evidence="3">
    <location>
        <begin position="34"/>
        <end position="255"/>
    </location>
</feature>
<dbReference type="RefSeq" id="WP_095065262.1">
    <property type="nucleotide sequence ID" value="NZ_LT906470.1"/>
</dbReference>
<dbReference type="InterPro" id="IPR001320">
    <property type="entry name" value="Iontro_rcpt_C"/>
</dbReference>
<organism evidence="5 6">
    <name type="scientific">Veillonella rodentium</name>
    <dbReference type="NCBI Taxonomy" id="248315"/>
    <lineage>
        <taxon>Bacteria</taxon>
        <taxon>Bacillati</taxon>
        <taxon>Bacillota</taxon>
        <taxon>Negativicutes</taxon>
        <taxon>Veillonellales</taxon>
        <taxon>Veillonellaceae</taxon>
        <taxon>Veillonella</taxon>
    </lineage>
</organism>
<feature type="signal peptide" evidence="2">
    <location>
        <begin position="1"/>
        <end position="21"/>
    </location>
</feature>
<dbReference type="PANTHER" id="PTHR35936:SF38">
    <property type="entry name" value="GLUTAMINE-BINDING PERIPLASMIC PROTEIN"/>
    <property type="match status" value="1"/>
</dbReference>
<dbReference type="Pfam" id="PF00497">
    <property type="entry name" value="SBP_bac_3"/>
    <property type="match status" value="1"/>
</dbReference>
<gene>
    <name evidence="5" type="primary">glnH_2</name>
    <name evidence="5" type="ORF">SAMEA44547418_00378</name>
</gene>
<reference evidence="5 6" key="1">
    <citation type="submission" date="2017-06" db="EMBL/GenBank/DDBJ databases">
        <authorList>
            <consortium name="Pathogen Informatics"/>
        </authorList>
    </citation>
    <scope>NUCLEOTIDE SEQUENCE [LARGE SCALE GENOMIC DNA]</scope>
    <source>
        <strain evidence="5 6">NCTC12018</strain>
    </source>
</reference>
<evidence type="ECO:0000256" key="1">
    <source>
        <dbReference type="ARBA" id="ARBA00022729"/>
    </source>
</evidence>
<dbReference type="InterPro" id="IPR001638">
    <property type="entry name" value="Solute-binding_3/MltF_N"/>
</dbReference>
<feature type="domain" description="Ionotropic glutamate receptor C-terminal" evidence="4">
    <location>
        <begin position="34"/>
        <end position="254"/>
    </location>
</feature>
<dbReference type="PROSITE" id="PS51257">
    <property type="entry name" value="PROKAR_LIPOPROTEIN"/>
    <property type="match status" value="1"/>
</dbReference>
<dbReference type="Proteomes" id="UP000214973">
    <property type="component" value="Chromosome 1"/>
</dbReference>
<dbReference type="GO" id="GO:0016020">
    <property type="term" value="C:membrane"/>
    <property type="evidence" value="ECO:0007669"/>
    <property type="project" value="InterPro"/>
</dbReference>
<dbReference type="SMART" id="SM00062">
    <property type="entry name" value="PBPb"/>
    <property type="match status" value="1"/>
</dbReference>
<keyword evidence="1 2" id="KW-0732">Signal</keyword>
<accession>A0A239YJE8</accession>
<evidence type="ECO:0000256" key="2">
    <source>
        <dbReference type="SAM" id="SignalP"/>
    </source>
</evidence>
<sequence>MRFTKFGALLCAFTIAGSLFIAGCGSNTSNHDKVWRVGTDATYAPFGFKEKNTGKLDGFDIDIINAIAKEEGVEAEIQNLNFDALLPALQSNTLDIAISDMTISEERAKSVDFSNPYYIAGNGLVVNMDNANIKSFKDLEGKRIGVSIGSTGAEIARKIPNAQVREFNLIVDAFLELQNRGVDVVINDTPVNEYYVMNKGRGIAKVTGEDYEAAPLGIAVKKGNGELLNKINDGLAKIKANGKYREIYKKWFGKEPPAEDLK</sequence>
<name>A0A239YJE8_9FIRM</name>
<dbReference type="EMBL" id="LT906470">
    <property type="protein sequence ID" value="SNV58358.1"/>
    <property type="molecule type" value="Genomic_DNA"/>
</dbReference>
<dbReference type="PANTHER" id="PTHR35936">
    <property type="entry name" value="MEMBRANE-BOUND LYTIC MUREIN TRANSGLYCOSYLASE F"/>
    <property type="match status" value="1"/>
</dbReference>
<dbReference type="SMART" id="SM00079">
    <property type="entry name" value="PBPe"/>
    <property type="match status" value="1"/>
</dbReference>